<dbReference type="PANTHER" id="PTHR30153:SF2">
    <property type="entry name" value="REPLICATIVE DNA HELICASE"/>
    <property type="match status" value="1"/>
</dbReference>
<dbReference type="SUPFAM" id="SSF52540">
    <property type="entry name" value="P-loop containing nucleoside triphosphate hydrolases"/>
    <property type="match status" value="1"/>
</dbReference>
<feature type="domain" description="RecA family profile 1" evidence="1">
    <location>
        <begin position="33"/>
        <end position="222"/>
    </location>
</feature>
<dbReference type="EMBL" id="JBHSBA010000005">
    <property type="protein sequence ID" value="MFC4125210.1"/>
    <property type="molecule type" value="Genomic_DNA"/>
</dbReference>
<dbReference type="RefSeq" id="WP_378548882.1">
    <property type="nucleotide sequence ID" value="NZ_JBHSBA010000005.1"/>
</dbReference>
<dbReference type="InterPro" id="IPR007694">
    <property type="entry name" value="DNA_helicase_DnaB-like_C"/>
</dbReference>
<reference evidence="4" key="1">
    <citation type="journal article" date="2019" name="Int. J. Syst. Evol. Microbiol.">
        <title>The Global Catalogue of Microorganisms (GCM) 10K type strain sequencing project: providing services to taxonomists for standard genome sequencing and annotation.</title>
        <authorList>
            <consortium name="The Broad Institute Genomics Platform"/>
            <consortium name="The Broad Institute Genome Sequencing Center for Infectious Disease"/>
            <person name="Wu L."/>
            <person name="Ma J."/>
        </authorList>
    </citation>
    <scope>NUCLEOTIDE SEQUENCE [LARGE SCALE GENOMIC DNA]</scope>
    <source>
        <strain evidence="4">CGMCC 4.7204</strain>
    </source>
</reference>
<proteinExistence type="predicted"/>
<dbReference type="InterPro" id="IPR020588">
    <property type="entry name" value="RecA_ATP-bd"/>
</dbReference>
<comment type="caution">
    <text evidence="3">The sequence shown here is derived from an EMBL/GenBank/DDBJ whole genome shotgun (WGS) entry which is preliminary data.</text>
</comment>
<dbReference type="InterPro" id="IPR027417">
    <property type="entry name" value="P-loop_NTPase"/>
</dbReference>
<dbReference type="Proteomes" id="UP001595767">
    <property type="component" value="Unassembled WGS sequence"/>
</dbReference>
<dbReference type="Gene3D" id="3.40.50.300">
    <property type="entry name" value="P-loop containing nucleotide triphosphate hydrolases"/>
    <property type="match status" value="1"/>
</dbReference>
<evidence type="ECO:0000313" key="3">
    <source>
        <dbReference type="EMBL" id="MFC4125210.1"/>
    </source>
</evidence>
<dbReference type="PROSITE" id="PS50162">
    <property type="entry name" value="RECA_2"/>
    <property type="match status" value="1"/>
</dbReference>
<dbReference type="PROSITE" id="PS51199">
    <property type="entry name" value="SF4_HELICASE"/>
    <property type="match status" value="1"/>
</dbReference>
<dbReference type="Pfam" id="PF03796">
    <property type="entry name" value="DnaB_C"/>
    <property type="match status" value="1"/>
</dbReference>
<evidence type="ECO:0000259" key="2">
    <source>
        <dbReference type="PROSITE" id="PS51199"/>
    </source>
</evidence>
<evidence type="ECO:0000259" key="1">
    <source>
        <dbReference type="PROSITE" id="PS50162"/>
    </source>
</evidence>
<organism evidence="3 4">
    <name type="scientific">Nocardia rhizosphaerae</name>
    <dbReference type="NCBI Taxonomy" id="1691571"/>
    <lineage>
        <taxon>Bacteria</taxon>
        <taxon>Bacillati</taxon>
        <taxon>Actinomycetota</taxon>
        <taxon>Actinomycetes</taxon>
        <taxon>Mycobacteriales</taxon>
        <taxon>Nocardiaceae</taxon>
        <taxon>Nocardia</taxon>
    </lineage>
</organism>
<gene>
    <name evidence="3" type="ORF">ACFOW8_09755</name>
</gene>
<sequence length="304" mass="33247">MTNPNSPEALRFLEDWLQPAIEEADTIASRGGISLGIPTGFNELDELTNGLQMGTLTVVGAHPGVGASTLVLDIARSCAVKHGMETLFLTLETQPMSVVKRLLSAEAKIRIADLHSGRMSDDDWTKLARRMSEISEAPLIVDRPIDRDISAIVELITEVAERSETDAARTGLRLVVIDSLQLLTARTDLPYENREREVSEVVRRLKALAHDLEIAVVVTSQLSSNPGPRQLPRLPALADLRDSGTIAHVADTVVLLHRPDAWERDDPRGGEADVIVAKHRHGPTATITVAHQMHLSRFVDMARG</sequence>
<keyword evidence="4" id="KW-1185">Reference proteome</keyword>
<protein>
    <submittedName>
        <fullName evidence="3">DnaB-like helicase C-terminal domain-containing protein</fullName>
    </submittedName>
</protein>
<name>A0ABV8L3X5_9NOCA</name>
<accession>A0ABV8L3X5</accession>
<feature type="domain" description="SF4 helicase" evidence="2">
    <location>
        <begin position="30"/>
        <end position="304"/>
    </location>
</feature>
<dbReference type="PANTHER" id="PTHR30153">
    <property type="entry name" value="REPLICATIVE DNA HELICASE DNAB"/>
    <property type="match status" value="1"/>
</dbReference>
<evidence type="ECO:0000313" key="4">
    <source>
        <dbReference type="Proteomes" id="UP001595767"/>
    </source>
</evidence>